<gene>
    <name evidence="1" type="ORF">KME32_00085</name>
</gene>
<comment type="caution">
    <text evidence="1">The sequence shown here is derived from an EMBL/GenBank/DDBJ whole genome shotgun (WGS) entry which is preliminary data.</text>
</comment>
<protein>
    <submittedName>
        <fullName evidence="1">Uncharacterized protein</fullName>
    </submittedName>
</protein>
<reference evidence="1" key="1">
    <citation type="submission" date="2021-05" db="EMBL/GenBank/DDBJ databases">
        <authorList>
            <person name="Pietrasiak N."/>
            <person name="Ward R."/>
            <person name="Stajich J.E."/>
            <person name="Kurbessoian T."/>
        </authorList>
    </citation>
    <scope>NUCLEOTIDE SEQUENCE</scope>
    <source>
        <strain evidence="1">JT2-VF2</strain>
    </source>
</reference>
<dbReference type="Proteomes" id="UP000715781">
    <property type="component" value="Unassembled WGS sequence"/>
</dbReference>
<evidence type="ECO:0000313" key="2">
    <source>
        <dbReference type="Proteomes" id="UP000715781"/>
    </source>
</evidence>
<evidence type="ECO:0000313" key="1">
    <source>
        <dbReference type="EMBL" id="MBW4559554.1"/>
    </source>
</evidence>
<organism evidence="1 2">
    <name type="scientific">Mojavia pulchra JT2-VF2</name>
    <dbReference type="NCBI Taxonomy" id="287848"/>
    <lineage>
        <taxon>Bacteria</taxon>
        <taxon>Bacillati</taxon>
        <taxon>Cyanobacteriota</taxon>
        <taxon>Cyanophyceae</taxon>
        <taxon>Nostocales</taxon>
        <taxon>Nostocaceae</taxon>
    </lineage>
</organism>
<dbReference type="AlphaFoldDB" id="A0A951PST0"/>
<proteinExistence type="predicted"/>
<name>A0A951PST0_9NOST</name>
<reference evidence="1" key="2">
    <citation type="journal article" date="2022" name="Microbiol. Resour. Announc.">
        <title>Metagenome Sequencing to Explore Phylogenomics of Terrestrial Cyanobacteria.</title>
        <authorList>
            <person name="Ward R.D."/>
            <person name="Stajich J.E."/>
            <person name="Johansen J.R."/>
            <person name="Huntemann M."/>
            <person name="Clum A."/>
            <person name="Foster B."/>
            <person name="Foster B."/>
            <person name="Roux S."/>
            <person name="Palaniappan K."/>
            <person name="Varghese N."/>
            <person name="Mukherjee S."/>
            <person name="Reddy T.B.K."/>
            <person name="Daum C."/>
            <person name="Copeland A."/>
            <person name="Chen I.A."/>
            <person name="Ivanova N.N."/>
            <person name="Kyrpides N.C."/>
            <person name="Shapiro N."/>
            <person name="Eloe-Fadrosh E.A."/>
            <person name="Pietrasiak N."/>
        </authorList>
    </citation>
    <scope>NUCLEOTIDE SEQUENCE</scope>
    <source>
        <strain evidence="1">JT2-VF2</strain>
    </source>
</reference>
<sequence length="96" mass="11251">MNKFNNRIAAQRQILQIVNRRQWGKEELLGLSRKAIERWVSVNQINPESRLVELITTASAKLFFLANKSQEQISEEYKMISRDIADISRKIEMEMG</sequence>
<accession>A0A951PST0</accession>
<dbReference type="EMBL" id="JAHHHN010000001">
    <property type="protein sequence ID" value="MBW4559554.1"/>
    <property type="molecule type" value="Genomic_DNA"/>
</dbReference>